<gene>
    <name evidence="2" type="ORF">LEP1GSC151_3328</name>
</gene>
<accession>M3FZ76</accession>
<feature type="compositionally biased region" description="Polar residues" evidence="1">
    <location>
        <begin position="17"/>
        <end position="28"/>
    </location>
</feature>
<feature type="compositionally biased region" description="Basic and acidic residues" evidence="1">
    <location>
        <begin position="1"/>
        <end position="16"/>
    </location>
</feature>
<comment type="caution">
    <text evidence="2">The sequence shown here is derived from an EMBL/GenBank/DDBJ whole genome shotgun (WGS) entry which is preliminary data.</text>
</comment>
<dbReference type="AlphaFoldDB" id="M3FZ76"/>
<dbReference type="EMBL" id="AFME02000057">
    <property type="protein sequence ID" value="EMG12894.1"/>
    <property type="molecule type" value="Genomic_DNA"/>
</dbReference>
<dbReference type="BioCyc" id="LINT1001599:G11K9-4025-MONOMER"/>
<dbReference type="Proteomes" id="UP000011776">
    <property type="component" value="Unassembled WGS sequence"/>
</dbReference>
<name>M3FZ76_LEPIR</name>
<proteinExistence type="predicted"/>
<feature type="region of interest" description="Disordered" evidence="1">
    <location>
        <begin position="1"/>
        <end position="43"/>
    </location>
</feature>
<organism evidence="2 3">
    <name type="scientific">Leptospira interrogans serovar Grippotyphosa str. LT2186</name>
    <dbReference type="NCBI Taxonomy" id="1001599"/>
    <lineage>
        <taxon>Bacteria</taxon>
        <taxon>Pseudomonadati</taxon>
        <taxon>Spirochaetota</taxon>
        <taxon>Spirochaetia</taxon>
        <taxon>Leptospirales</taxon>
        <taxon>Leptospiraceae</taxon>
        <taxon>Leptospira</taxon>
    </lineage>
</organism>
<reference evidence="2 3" key="1">
    <citation type="submission" date="2013-02" db="EMBL/GenBank/DDBJ databases">
        <authorList>
            <person name="Harkins D.M."/>
            <person name="Durkin A.S."/>
            <person name="Brinkac L.M."/>
            <person name="Haft D.H."/>
            <person name="Selengut J.D."/>
            <person name="Sanka R."/>
            <person name="DePew J."/>
            <person name="Purushe J."/>
            <person name="Tulsiani S.M."/>
            <person name="Graham G.C."/>
            <person name="Burns M.-A."/>
            <person name="Dohnt M.F."/>
            <person name="Smythe L.D."/>
            <person name="McKay D.B."/>
            <person name="Craig S.B."/>
            <person name="Vinetz J.M."/>
            <person name="Sutton G.G."/>
            <person name="Nierman W.C."/>
            <person name="Fouts D.E."/>
        </authorList>
    </citation>
    <scope>NUCLEOTIDE SEQUENCE [LARGE SCALE GENOMIC DNA]</scope>
    <source>
        <strain evidence="2 3">LT2186</strain>
    </source>
</reference>
<evidence type="ECO:0000256" key="1">
    <source>
        <dbReference type="SAM" id="MobiDB-lite"/>
    </source>
</evidence>
<protein>
    <submittedName>
        <fullName evidence="2">Uncharacterized protein</fullName>
    </submittedName>
</protein>
<evidence type="ECO:0000313" key="2">
    <source>
        <dbReference type="EMBL" id="EMG12894.1"/>
    </source>
</evidence>
<evidence type="ECO:0000313" key="3">
    <source>
        <dbReference type="Proteomes" id="UP000011776"/>
    </source>
</evidence>
<sequence length="73" mass="9175">MTEKEFILPLEKRTDSRNQSNRWQNQFQPRKKTNSKKGNSTRIDRKKTFGCYHYLQRRKKHKRVYRILFRNCR</sequence>